<dbReference type="EMBL" id="JASCZI010031261">
    <property type="protein sequence ID" value="MED6126371.1"/>
    <property type="molecule type" value="Genomic_DNA"/>
</dbReference>
<accession>A0ABU6RQG8</accession>
<sequence>MLGNNVTQDHTSILRLSLHRRAPELTASLSLPHISCRCHQPCASILAPLAVMASSEASPELVAHSHLYYSKTEASSSSPTPDPELPEAHHCVSTPDLKLADVALSILDSKLPSPSPTPDSEAPPLHI</sequence>
<dbReference type="Proteomes" id="UP001341840">
    <property type="component" value="Unassembled WGS sequence"/>
</dbReference>
<evidence type="ECO:0000256" key="1">
    <source>
        <dbReference type="SAM" id="MobiDB-lite"/>
    </source>
</evidence>
<protein>
    <submittedName>
        <fullName evidence="2">Uncharacterized protein</fullName>
    </submittedName>
</protein>
<name>A0ABU6RQG8_9FABA</name>
<reference evidence="2 3" key="1">
    <citation type="journal article" date="2023" name="Plants (Basel)">
        <title>Bridging the Gap: Combining Genomics and Transcriptomics Approaches to Understand Stylosanthes scabra, an Orphan Legume from the Brazilian Caatinga.</title>
        <authorList>
            <person name="Ferreira-Neto J.R.C."/>
            <person name="da Silva M.D."/>
            <person name="Binneck E."/>
            <person name="de Melo N.F."/>
            <person name="da Silva R.H."/>
            <person name="de Melo A.L.T.M."/>
            <person name="Pandolfi V."/>
            <person name="Bustamante F.O."/>
            <person name="Brasileiro-Vidal A.C."/>
            <person name="Benko-Iseppon A.M."/>
        </authorList>
    </citation>
    <scope>NUCLEOTIDE SEQUENCE [LARGE SCALE GENOMIC DNA]</scope>
    <source>
        <tissue evidence="2">Leaves</tissue>
    </source>
</reference>
<feature type="region of interest" description="Disordered" evidence="1">
    <location>
        <begin position="70"/>
        <end position="92"/>
    </location>
</feature>
<proteinExistence type="predicted"/>
<gene>
    <name evidence="2" type="ORF">PIB30_077710</name>
</gene>
<keyword evidence="3" id="KW-1185">Reference proteome</keyword>
<evidence type="ECO:0000313" key="3">
    <source>
        <dbReference type="Proteomes" id="UP001341840"/>
    </source>
</evidence>
<organism evidence="2 3">
    <name type="scientific">Stylosanthes scabra</name>
    <dbReference type="NCBI Taxonomy" id="79078"/>
    <lineage>
        <taxon>Eukaryota</taxon>
        <taxon>Viridiplantae</taxon>
        <taxon>Streptophyta</taxon>
        <taxon>Embryophyta</taxon>
        <taxon>Tracheophyta</taxon>
        <taxon>Spermatophyta</taxon>
        <taxon>Magnoliopsida</taxon>
        <taxon>eudicotyledons</taxon>
        <taxon>Gunneridae</taxon>
        <taxon>Pentapetalae</taxon>
        <taxon>rosids</taxon>
        <taxon>fabids</taxon>
        <taxon>Fabales</taxon>
        <taxon>Fabaceae</taxon>
        <taxon>Papilionoideae</taxon>
        <taxon>50 kb inversion clade</taxon>
        <taxon>dalbergioids sensu lato</taxon>
        <taxon>Dalbergieae</taxon>
        <taxon>Pterocarpus clade</taxon>
        <taxon>Stylosanthes</taxon>
    </lineage>
</organism>
<comment type="caution">
    <text evidence="2">The sequence shown here is derived from an EMBL/GenBank/DDBJ whole genome shotgun (WGS) entry which is preliminary data.</text>
</comment>
<feature type="region of interest" description="Disordered" evidence="1">
    <location>
        <begin position="108"/>
        <end position="127"/>
    </location>
</feature>
<evidence type="ECO:0000313" key="2">
    <source>
        <dbReference type="EMBL" id="MED6126371.1"/>
    </source>
</evidence>